<accession>A0A150FTS9</accession>
<evidence type="ECO:0000256" key="1">
    <source>
        <dbReference type="SAM" id="MobiDB-lite"/>
    </source>
</evidence>
<dbReference type="Proteomes" id="UP000075714">
    <property type="component" value="Unassembled WGS sequence"/>
</dbReference>
<reference evidence="3" key="1">
    <citation type="journal article" date="2016" name="Nat. Commun.">
        <title>The Gonium pectorale genome demonstrates co-option of cell cycle regulation during the evolution of multicellularity.</title>
        <authorList>
            <person name="Hanschen E.R."/>
            <person name="Marriage T.N."/>
            <person name="Ferris P.J."/>
            <person name="Hamaji T."/>
            <person name="Toyoda A."/>
            <person name="Fujiyama A."/>
            <person name="Neme R."/>
            <person name="Noguchi H."/>
            <person name="Minakuchi Y."/>
            <person name="Suzuki M."/>
            <person name="Kawai-Toyooka H."/>
            <person name="Smith D.R."/>
            <person name="Sparks H."/>
            <person name="Anderson J."/>
            <person name="Bakaric R."/>
            <person name="Luria V."/>
            <person name="Karger A."/>
            <person name="Kirschner M.W."/>
            <person name="Durand P.M."/>
            <person name="Michod R.E."/>
            <person name="Nozaki H."/>
            <person name="Olson B.J."/>
        </authorList>
    </citation>
    <scope>NUCLEOTIDE SEQUENCE [LARGE SCALE GENOMIC DNA]</scope>
    <source>
        <strain evidence="3">NIES-2863</strain>
    </source>
</reference>
<sequence length="373" mass="40729">MGHAYHLDKAKGSLLGQLRSALGASTHDTFKGYDVHNIRFQAGARRDGMPIVSDDSQITQYSRNLFVIRDSAAQAGGGGGGRNHAQAKVQRKREPTEPLGGNVYDALEKEQSGVWSDSGKYTKISSALIASCTELDPDAFKDMGSAYEEYLRLFKLKVATMSRQVWREDRSDTDLVDDVGAYMETPPGRKHLEPLFALVKKLSKRLSKDGRSPSVVDLLSSEDDGDSGSPASIGQKLPTARQQGEPSAVRSGPARSPAVPKVPQEPTEPTHYLNTTYRCPVFKVVLRMGEAITAQRTAMSVEGNVQLTLVEAYREVPTAQQGPLRLWVPSDLLEEPEGREPWQPPKKAPLPQPPVPLLSSQPSEYFGPPLSAP</sequence>
<evidence type="ECO:0000313" key="3">
    <source>
        <dbReference type="Proteomes" id="UP000075714"/>
    </source>
</evidence>
<name>A0A150FTS9_GONPE</name>
<gene>
    <name evidence="2" type="ORF">GPECTOR_1047g322</name>
</gene>
<evidence type="ECO:0000313" key="2">
    <source>
        <dbReference type="EMBL" id="KXZ40986.1"/>
    </source>
</evidence>
<keyword evidence="3" id="KW-1185">Reference proteome</keyword>
<organism evidence="2 3">
    <name type="scientific">Gonium pectorale</name>
    <name type="common">Green alga</name>
    <dbReference type="NCBI Taxonomy" id="33097"/>
    <lineage>
        <taxon>Eukaryota</taxon>
        <taxon>Viridiplantae</taxon>
        <taxon>Chlorophyta</taxon>
        <taxon>core chlorophytes</taxon>
        <taxon>Chlorophyceae</taxon>
        <taxon>CS clade</taxon>
        <taxon>Chlamydomonadales</taxon>
        <taxon>Volvocaceae</taxon>
        <taxon>Gonium</taxon>
    </lineage>
</organism>
<comment type="caution">
    <text evidence="2">The sequence shown here is derived from an EMBL/GenBank/DDBJ whole genome shotgun (WGS) entry which is preliminary data.</text>
</comment>
<dbReference type="AlphaFoldDB" id="A0A150FTS9"/>
<protein>
    <submittedName>
        <fullName evidence="2">Uncharacterized protein</fullName>
    </submittedName>
</protein>
<feature type="region of interest" description="Disordered" evidence="1">
    <location>
        <begin position="73"/>
        <end position="101"/>
    </location>
</feature>
<feature type="compositionally biased region" description="Pro residues" evidence="1">
    <location>
        <begin position="342"/>
        <end position="356"/>
    </location>
</feature>
<proteinExistence type="predicted"/>
<dbReference type="EMBL" id="LSYV01001042">
    <property type="protein sequence ID" value="KXZ40986.1"/>
    <property type="molecule type" value="Genomic_DNA"/>
</dbReference>
<feature type="region of interest" description="Disordered" evidence="1">
    <location>
        <begin position="209"/>
        <end position="272"/>
    </location>
</feature>
<feature type="region of interest" description="Disordered" evidence="1">
    <location>
        <begin position="331"/>
        <end position="373"/>
    </location>
</feature>